<accession>A0A2I0J328</accession>
<dbReference type="Proteomes" id="UP000233551">
    <property type="component" value="Unassembled WGS sequence"/>
</dbReference>
<comment type="caution">
    <text evidence="1">The sequence shown here is derived from an EMBL/GenBank/DDBJ whole genome shotgun (WGS) entry which is preliminary data.</text>
</comment>
<evidence type="ECO:0000313" key="2">
    <source>
        <dbReference type="Proteomes" id="UP000233551"/>
    </source>
</evidence>
<keyword evidence="2" id="KW-1185">Reference proteome</keyword>
<evidence type="ECO:0000313" key="1">
    <source>
        <dbReference type="EMBL" id="PKI50644.1"/>
    </source>
</evidence>
<dbReference type="EMBL" id="PGOL01002090">
    <property type="protein sequence ID" value="PKI50644.1"/>
    <property type="molecule type" value="Genomic_DNA"/>
</dbReference>
<protein>
    <submittedName>
        <fullName evidence="1">Uncharacterized protein</fullName>
    </submittedName>
</protein>
<organism evidence="1 2">
    <name type="scientific">Punica granatum</name>
    <name type="common">Pomegranate</name>
    <dbReference type="NCBI Taxonomy" id="22663"/>
    <lineage>
        <taxon>Eukaryota</taxon>
        <taxon>Viridiplantae</taxon>
        <taxon>Streptophyta</taxon>
        <taxon>Embryophyta</taxon>
        <taxon>Tracheophyta</taxon>
        <taxon>Spermatophyta</taxon>
        <taxon>Magnoliopsida</taxon>
        <taxon>eudicotyledons</taxon>
        <taxon>Gunneridae</taxon>
        <taxon>Pentapetalae</taxon>
        <taxon>rosids</taxon>
        <taxon>malvids</taxon>
        <taxon>Myrtales</taxon>
        <taxon>Lythraceae</taxon>
        <taxon>Punica</taxon>
    </lineage>
</organism>
<dbReference type="AlphaFoldDB" id="A0A2I0J328"/>
<name>A0A2I0J328_PUNGR</name>
<reference evidence="1 2" key="1">
    <citation type="submission" date="2017-11" db="EMBL/GenBank/DDBJ databases">
        <title>De-novo sequencing of pomegranate (Punica granatum L.) genome.</title>
        <authorList>
            <person name="Akparov Z."/>
            <person name="Amiraslanov A."/>
            <person name="Hajiyeva S."/>
            <person name="Abbasov M."/>
            <person name="Kaur K."/>
            <person name="Hamwieh A."/>
            <person name="Solovyev V."/>
            <person name="Salamov A."/>
            <person name="Braich B."/>
            <person name="Kosarev P."/>
            <person name="Mahmoud A."/>
            <person name="Hajiyev E."/>
            <person name="Babayeva S."/>
            <person name="Izzatullayeva V."/>
            <person name="Mammadov A."/>
            <person name="Mammadov A."/>
            <person name="Sharifova S."/>
            <person name="Ojaghi J."/>
            <person name="Eynullazada K."/>
            <person name="Bayramov B."/>
            <person name="Abdulazimova A."/>
            <person name="Shahmuradov I."/>
        </authorList>
    </citation>
    <scope>NUCLEOTIDE SEQUENCE [LARGE SCALE GENOMIC DNA]</scope>
    <source>
        <strain evidence="2">cv. AG2017</strain>
        <tissue evidence="1">Leaf</tissue>
    </source>
</reference>
<proteinExistence type="predicted"/>
<sequence>MRSCVSAEVEDVEEEDKSSTGLFLHLSLMSRKRISNNKKEELKAQRGRVTTTRSSKEVKIEKDKYVKEEAKKDEEGRREKGVASQLVVSFF</sequence>
<gene>
    <name evidence="1" type="ORF">CRG98_028956</name>
</gene>